<dbReference type="EMBL" id="KE720815">
    <property type="protein sequence ID" value="ERF75334.1"/>
    <property type="molecule type" value="Genomic_DNA"/>
</dbReference>
<dbReference type="InterPro" id="IPR056002">
    <property type="entry name" value="DUF7580"/>
</dbReference>
<proteinExistence type="predicted"/>
<sequence>MSGIELAGLVLGAIPVVVAGLESYIKGVATIKRYFKYKNELKSLRTSLTTEYDIFRNSCEELLEGLVQTQKMALLLIDPGGALWKDPAIEKKLRRRLQDAYSGYLDTIDDMELAIEEFKRRLKLKDGKVQFDDVSAFKQEYKRLKFSLDKSAYEDLMVRIRQDNQTLSRLTKQSLRLEVSRVKRYRHVPDFKGVRYCAKSIFDTLSSGWKCSCQGPHTANLRLESRIEDVESDLEKDGLAMEQPRFRIVFSYSHASLVSASTPWSWEEADIRLLKEKQNHDNPNGPNPVPAPNKKKGVRFQDQAEAAVTKALDKQPDLEPIKDLCRAIQTLQQTQREQCLGFLVDEFTRQKHGIYPLQRPSVDKDKWSAVSLQNLIPQKSTIQHRFTRGDKLRLAVILASSVLQLYETPWLEKTWQRDDIMFIHAANGPLYEQPFVSRSFPMNKSSPRPGITSKPSMMPAIRNPVLFALGVLLIELCLGKPLEELKRPDERTRDASVDATLDWVAADRLVEDVYLEGGSRYGDAVRHCIRCDFDRRETSLEDDDFQQAVYEGVVSLLEDDLKQFHHL</sequence>
<evidence type="ECO:0000259" key="1">
    <source>
        <dbReference type="Pfam" id="PF24476"/>
    </source>
</evidence>
<name>U1I0E4_ENDPU</name>
<dbReference type="GeneID" id="19235191"/>
<dbReference type="OMA" id="RVYWESG"/>
<dbReference type="HOGENOM" id="CLU_026305_3_1_1"/>
<protein>
    <recommendedName>
        <fullName evidence="1">DUF7580 domain-containing protein</fullName>
    </recommendedName>
</protein>
<dbReference type="RefSeq" id="XP_007787346.1">
    <property type="nucleotide sequence ID" value="XM_007789156.1"/>
</dbReference>
<evidence type="ECO:0000313" key="2">
    <source>
        <dbReference type="EMBL" id="ERF75334.1"/>
    </source>
</evidence>
<dbReference type="AlphaFoldDB" id="U1I0E4"/>
<organism evidence="2 3">
    <name type="scientific">Endocarpon pusillum (strain Z07020 / HMAS-L-300199)</name>
    <name type="common">Lichen-forming fungus</name>
    <dbReference type="NCBI Taxonomy" id="1263415"/>
    <lineage>
        <taxon>Eukaryota</taxon>
        <taxon>Fungi</taxon>
        <taxon>Dikarya</taxon>
        <taxon>Ascomycota</taxon>
        <taxon>Pezizomycotina</taxon>
        <taxon>Eurotiomycetes</taxon>
        <taxon>Chaetothyriomycetidae</taxon>
        <taxon>Verrucariales</taxon>
        <taxon>Verrucariaceae</taxon>
        <taxon>Endocarpon</taxon>
    </lineage>
</organism>
<feature type="domain" description="DUF7580" evidence="1">
    <location>
        <begin position="194"/>
        <end position="564"/>
    </location>
</feature>
<dbReference type="PANTHER" id="PTHR35186:SF4">
    <property type="entry name" value="PRION-INHIBITION AND PROPAGATION HELO DOMAIN-CONTAINING PROTEIN"/>
    <property type="match status" value="1"/>
</dbReference>
<keyword evidence="3" id="KW-1185">Reference proteome</keyword>
<reference evidence="3" key="1">
    <citation type="journal article" date="2014" name="BMC Genomics">
        <title>Genome characteristics reveal the impact of lichenization on lichen-forming fungus Endocarpon pusillum Hedwig (Verrucariales, Ascomycota).</title>
        <authorList>
            <person name="Wang Y.-Y."/>
            <person name="Liu B."/>
            <person name="Zhang X.-Y."/>
            <person name="Zhou Q.-M."/>
            <person name="Zhang T."/>
            <person name="Li H."/>
            <person name="Yu Y.-F."/>
            <person name="Zhang X.-L."/>
            <person name="Hao X.-Y."/>
            <person name="Wang M."/>
            <person name="Wang L."/>
            <person name="Wei J.-C."/>
        </authorList>
    </citation>
    <scope>NUCLEOTIDE SEQUENCE [LARGE SCALE GENOMIC DNA]</scope>
    <source>
        <strain evidence="3">Z07020 / HMAS-L-300199</strain>
    </source>
</reference>
<dbReference type="eggNOG" id="ENOG502SNN1">
    <property type="taxonomic scope" value="Eukaryota"/>
</dbReference>
<dbReference type="Pfam" id="PF24476">
    <property type="entry name" value="DUF7580"/>
    <property type="match status" value="1"/>
</dbReference>
<accession>U1I0E4</accession>
<dbReference type="Proteomes" id="UP000019373">
    <property type="component" value="Unassembled WGS sequence"/>
</dbReference>
<evidence type="ECO:0000313" key="3">
    <source>
        <dbReference type="Proteomes" id="UP000019373"/>
    </source>
</evidence>
<gene>
    <name evidence="2" type="ORF">EPUS_00126</name>
</gene>
<dbReference type="OrthoDB" id="3565018at2759"/>
<dbReference type="PANTHER" id="PTHR35186">
    <property type="entry name" value="ANK_REP_REGION DOMAIN-CONTAINING PROTEIN"/>
    <property type="match status" value="1"/>
</dbReference>